<reference evidence="3 4" key="1">
    <citation type="submission" date="2015-04" db="EMBL/GenBank/DDBJ databases">
        <title>The draft genome sequence of Fusarium langsethiae, a T-2/HT-2 mycotoxin producer.</title>
        <authorList>
            <person name="Lysoe E."/>
            <person name="Divon H.H."/>
            <person name="Terzi V."/>
            <person name="Orru L."/>
            <person name="Lamontanara A."/>
            <person name="Kolseth A.-K."/>
            <person name="Frandsen R.J."/>
            <person name="Nielsen K."/>
            <person name="Thrane U."/>
        </authorList>
    </citation>
    <scope>NUCLEOTIDE SEQUENCE [LARGE SCALE GENOMIC DNA]</scope>
    <source>
        <strain evidence="3 4">Fl201059</strain>
    </source>
</reference>
<dbReference type="EMBL" id="JXCE01000956">
    <property type="protein sequence ID" value="KPA35677.1"/>
    <property type="molecule type" value="Genomic_DNA"/>
</dbReference>
<dbReference type="AlphaFoldDB" id="A0A0N0V4P2"/>
<dbReference type="OrthoDB" id="3469466at2759"/>
<feature type="domain" description="2EXR" evidence="2">
    <location>
        <begin position="48"/>
        <end position="173"/>
    </location>
</feature>
<feature type="region of interest" description="Disordered" evidence="1">
    <location>
        <begin position="83"/>
        <end position="108"/>
    </location>
</feature>
<proteinExistence type="predicted"/>
<feature type="region of interest" description="Disordered" evidence="1">
    <location>
        <begin position="264"/>
        <end position="288"/>
    </location>
</feature>
<evidence type="ECO:0000259" key="2">
    <source>
        <dbReference type="Pfam" id="PF20150"/>
    </source>
</evidence>
<protein>
    <recommendedName>
        <fullName evidence="2">2EXR domain-containing protein</fullName>
    </recommendedName>
</protein>
<gene>
    <name evidence="3" type="ORF">FLAG1_11610</name>
</gene>
<dbReference type="InterPro" id="IPR045518">
    <property type="entry name" value="2EXR"/>
</dbReference>
<name>A0A0N0V4P2_FUSLA</name>
<organism evidence="3 4">
    <name type="scientific">Fusarium langsethiae</name>
    <dbReference type="NCBI Taxonomy" id="179993"/>
    <lineage>
        <taxon>Eukaryota</taxon>
        <taxon>Fungi</taxon>
        <taxon>Dikarya</taxon>
        <taxon>Ascomycota</taxon>
        <taxon>Pezizomycotina</taxon>
        <taxon>Sordariomycetes</taxon>
        <taxon>Hypocreomycetidae</taxon>
        <taxon>Hypocreales</taxon>
        <taxon>Nectriaceae</taxon>
        <taxon>Fusarium</taxon>
    </lineage>
</organism>
<keyword evidence="4" id="KW-1185">Reference proteome</keyword>
<dbReference type="Pfam" id="PF20150">
    <property type="entry name" value="2EXR"/>
    <property type="match status" value="1"/>
</dbReference>
<evidence type="ECO:0000256" key="1">
    <source>
        <dbReference type="SAM" id="MobiDB-lite"/>
    </source>
</evidence>
<feature type="region of interest" description="Disordered" evidence="1">
    <location>
        <begin position="19"/>
        <end position="43"/>
    </location>
</feature>
<feature type="compositionally biased region" description="Basic residues" evidence="1">
    <location>
        <begin position="83"/>
        <end position="100"/>
    </location>
</feature>
<sequence length="447" mass="51486">MARKKLNRSNKAQIEYTQTKLVEKDATHDGPAQTNTDLMNPEAKGRQFPKFSELPFDIRAMVWEEALANQRILRISLEKRKTTTRNKYQRKKATKAKGKKPSNAEAETDLQTTIEKPYRVVVEERHSLNKLLHVCSESRHVAESFYRVKVSCTYKWGNKTQDGTFYFRPEFDNIQVGVTEYLSDFAFSLWQLDPRYVGLINLTLPWQPNVHKIMEMNDQERDILRGVLLRLQNVSFAHMQEKPRTPPRPLRTLAYVYSTPMAVNTNGNATNDSDGEPKPPSPRTGWEPDCTGPISTCIPSFDSLPVDPRKLGNDHTRPYFSFKNPIHIALGWFRLLESLEAVYEHRVNYRFMLSYETTGRNIATRDQAVSWVQNQRKNFKARAVSEGLEHREWVQPAMGFWLYPIECVGSLVTDEGVLKTANDVLDGAELEDIMSKCVPQLCLSRLI</sequence>
<accession>A0A0N0V4P2</accession>
<evidence type="ECO:0000313" key="3">
    <source>
        <dbReference type="EMBL" id="KPA35677.1"/>
    </source>
</evidence>
<evidence type="ECO:0000313" key="4">
    <source>
        <dbReference type="Proteomes" id="UP000037904"/>
    </source>
</evidence>
<dbReference type="PANTHER" id="PTHR35910:SF6">
    <property type="entry name" value="2EXR DOMAIN-CONTAINING PROTEIN"/>
    <property type="match status" value="1"/>
</dbReference>
<comment type="caution">
    <text evidence="3">The sequence shown here is derived from an EMBL/GenBank/DDBJ whole genome shotgun (WGS) entry which is preliminary data.</text>
</comment>
<dbReference type="Proteomes" id="UP000037904">
    <property type="component" value="Unassembled WGS sequence"/>
</dbReference>
<dbReference type="PANTHER" id="PTHR35910">
    <property type="entry name" value="2EXR DOMAIN-CONTAINING PROTEIN"/>
    <property type="match status" value="1"/>
</dbReference>